<feature type="domain" description="PRC-barrel" evidence="1">
    <location>
        <begin position="23"/>
        <end position="83"/>
    </location>
</feature>
<dbReference type="InterPro" id="IPR014747">
    <property type="entry name" value="Bac_photo_RC_H_C"/>
</dbReference>
<dbReference type="InterPro" id="IPR011033">
    <property type="entry name" value="PRC_barrel-like_sf"/>
</dbReference>
<name>A0A919NPY4_9ACTN</name>
<dbReference type="GO" id="GO:0030077">
    <property type="term" value="C:plasma membrane light-harvesting complex"/>
    <property type="evidence" value="ECO:0007669"/>
    <property type="project" value="InterPro"/>
</dbReference>
<dbReference type="SUPFAM" id="SSF50346">
    <property type="entry name" value="PRC-barrel domain"/>
    <property type="match status" value="1"/>
</dbReference>
<dbReference type="GO" id="GO:0019684">
    <property type="term" value="P:photosynthesis, light reaction"/>
    <property type="evidence" value="ECO:0007669"/>
    <property type="project" value="InterPro"/>
</dbReference>
<dbReference type="Gene3D" id="3.90.50.10">
    <property type="entry name" value="Photosynthetic Reaction Center, subunit H, domain 2"/>
    <property type="match status" value="1"/>
</dbReference>
<protein>
    <recommendedName>
        <fullName evidence="1">PRC-barrel domain-containing protein</fullName>
    </recommendedName>
</protein>
<accession>A0A919NPY4</accession>
<dbReference type="Pfam" id="PF05239">
    <property type="entry name" value="PRC"/>
    <property type="match status" value="1"/>
</dbReference>
<evidence type="ECO:0000313" key="2">
    <source>
        <dbReference type="EMBL" id="GIF21722.1"/>
    </source>
</evidence>
<organism evidence="2 3">
    <name type="scientific">Paractinoplanes tereljensis</name>
    <dbReference type="NCBI Taxonomy" id="571912"/>
    <lineage>
        <taxon>Bacteria</taxon>
        <taxon>Bacillati</taxon>
        <taxon>Actinomycetota</taxon>
        <taxon>Actinomycetes</taxon>
        <taxon>Micromonosporales</taxon>
        <taxon>Micromonosporaceae</taxon>
        <taxon>Paractinoplanes</taxon>
    </lineage>
</organism>
<dbReference type="AlphaFoldDB" id="A0A919NPY4"/>
<evidence type="ECO:0000259" key="1">
    <source>
        <dbReference type="Pfam" id="PF05239"/>
    </source>
</evidence>
<dbReference type="EMBL" id="BOMY01000031">
    <property type="protein sequence ID" value="GIF21722.1"/>
    <property type="molecule type" value="Genomic_DNA"/>
</dbReference>
<dbReference type="Proteomes" id="UP000623608">
    <property type="component" value="Unassembled WGS sequence"/>
</dbReference>
<comment type="caution">
    <text evidence="2">The sequence shown here is derived from an EMBL/GenBank/DDBJ whole genome shotgun (WGS) entry which is preliminary data.</text>
</comment>
<sequence length="119" mass="12726">MDTRPVTMIRLTQSAHRSAPPARLLGCPVTDFDGNMLGTVEDLLVDADERRFRLISVEHGGVAGFGATPSLIPVEAVHGVTGGRIRIGRSSAQVADAPHVDKSRMGEFCESLYGYYGVA</sequence>
<dbReference type="RefSeq" id="WP_203808549.1">
    <property type="nucleotide sequence ID" value="NZ_BOMY01000031.1"/>
</dbReference>
<proteinExistence type="predicted"/>
<reference evidence="2" key="1">
    <citation type="submission" date="2021-01" db="EMBL/GenBank/DDBJ databases">
        <title>Whole genome shotgun sequence of Actinoplanes tereljensis NBRC 105297.</title>
        <authorList>
            <person name="Komaki H."/>
            <person name="Tamura T."/>
        </authorList>
    </citation>
    <scope>NUCLEOTIDE SEQUENCE</scope>
    <source>
        <strain evidence="2">NBRC 105297</strain>
    </source>
</reference>
<keyword evidence="3" id="KW-1185">Reference proteome</keyword>
<dbReference type="InterPro" id="IPR027275">
    <property type="entry name" value="PRC-brl_dom"/>
</dbReference>
<evidence type="ECO:0000313" key="3">
    <source>
        <dbReference type="Proteomes" id="UP000623608"/>
    </source>
</evidence>
<gene>
    <name evidence="2" type="ORF">Ate02nite_44520</name>
</gene>